<dbReference type="SUPFAM" id="SSF52540">
    <property type="entry name" value="P-loop containing nucleoside triphosphate hydrolases"/>
    <property type="match status" value="1"/>
</dbReference>
<comment type="subunit">
    <text evidence="4">Component of the GSE complex.</text>
</comment>
<dbReference type="EMBL" id="CAJPDQ010000038">
    <property type="protein sequence ID" value="CAF9931300.1"/>
    <property type="molecule type" value="Genomic_DNA"/>
</dbReference>
<sequence length="338" mass="37472">MPPTETVFLPTTVSIKKHMLKSFRTFDIWDLPGQINFTSSGYDTEGIFGPAGAIVWVLDAQDNYVESCARLFETVMSLQQTRPNIKFAVFIHKTDSISDDYREDTVRDIQQRITDDLDDAGLTNPPITFHSTSVYDISISEALSKVLQLLIPQLPTFEALINNIAVNCCFHKLYLIDTLTKLFIASDTSPGDTASYSLLCDWFDTLMDLADLYSTEGQSNESHAISERNNGDTSNDRNAVNGSALVKPGATMSTLAPPYITENDAHSFVKGSRGIDLYLREITVQLVLVGWSKQSGFAERKPLIDYNVSLFSKAIKDCLQVIAPDPPETEEAQSSDNS</sequence>
<gene>
    <name evidence="6" type="ORF">GOMPHAMPRED_005873</name>
</gene>
<dbReference type="PANTHER" id="PTHR11259:SF2">
    <property type="entry name" value="GH16429P"/>
    <property type="match status" value="1"/>
</dbReference>
<dbReference type="GO" id="GO:0000329">
    <property type="term" value="C:fungal-type vacuole membrane"/>
    <property type="evidence" value="ECO:0007669"/>
    <property type="project" value="TreeGrafter"/>
</dbReference>
<name>A0A8H3IS66_9LECA</name>
<evidence type="ECO:0000256" key="5">
    <source>
        <dbReference type="SAM" id="MobiDB-lite"/>
    </source>
</evidence>
<dbReference type="GO" id="GO:1904263">
    <property type="term" value="P:positive regulation of TORC1 signaling"/>
    <property type="evidence" value="ECO:0007669"/>
    <property type="project" value="TreeGrafter"/>
</dbReference>
<dbReference type="GO" id="GO:1990131">
    <property type="term" value="C:Gtr1-Gtr2 GTPase complex"/>
    <property type="evidence" value="ECO:0007669"/>
    <property type="project" value="UniProtKB-UniRule"/>
</dbReference>
<dbReference type="GO" id="GO:0010507">
    <property type="term" value="P:negative regulation of autophagy"/>
    <property type="evidence" value="ECO:0007669"/>
    <property type="project" value="TreeGrafter"/>
</dbReference>
<dbReference type="GO" id="GO:0003924">
    <property type="term" value="F:GTPase activity"/>
    <property type="evidence" value="ECO:0007669"/>
    <property type="project" value="UniProtKB-UniRule"/>
</dbReference>
<feature type="region of interest" description="Disordered" evidence="5">
    <location>
        <begin position="220"/>
        <end position="243"/>
    </location>
</feature>
<keyword evidence="2 4" id="KW-0547">Nucleotide-binding</keyword>
<accession>A0A8H3IS66</accession>
<dbReference type="InterPro" id="IPR027417">
    <property type="entry name" value="P-loop_NTPase"/>
</dbReference>
<dbReference type="OrthoDB" id="26136at2759"/>
<feature type="compositionally biased region" description="Polar residues" evidence="5">
    <location>
        <begin position="231"/>
        <end position="241"/>
    </location>
</feature>
<organism evidence="6 7">
    <name type="scientific">Gomphillus americanus</name>
    <dbReference type="NCBI Taxonomy" id="1940652"/>
    <lineage>
        <taxon>Eukaryota</taxon>
        <taxon>Fungi</taxon>
        <taxon>Dikarya</taxon>
        <taxon>Ascomycota</taxon>
        <taxon>Pezizomycotina</taxon>
        <taxon>Lecanoromycetes</taxon>
        <taxon>OSLEUM clade</taxon>
        <taxon>Ostropomycetidae</taxon>
        <taxon>Ostropales</taxon>
        <taxon>Graphidaceae</taxon>
        <taxon>Gomphilloideae</taxon>
        <taxon>Gomphillus</taxon>
    </lineage>
</organism>
<dbReference type="Proteomes" id="UP000664169">
    <property type="component" value="Unassembled WGS sequence"/>
</dbReference>
<keyword evidence="7" id="KW-1185">Reference proteome</keyword>
<protein>
    <recommendedName>
        <fullName evidence="4">GTP-binding protein</fullName>
    </recommendedName>
</protein>
<dbReference type="GO" id="GO:0009267">
    <property type="term" value="P:cellular response to starvation"/>
    <property type="evidence" value="ECO:0007669"/>
    <property type="project" value="TreeGrafter"/>
</dbReference>
<evidence type="ECO:0000256" key="4">
    <source>
        <dbReference type="RuleBase" id="RU367014"/>
    </source>
</evidence>
<proteinExistence type="inferred from homology"/>
<dbReference type="PANTHER" id="PTHR11259">
    <property type="entry name" value="RAS-RELATED GTP BINDING RAG/GTR YEAST"/>
    <property type="match status" value="1"/>
</dbReference>
<reference evidence="6" key="1">
    <citation type="submission" date="2021-03" db="EMBL/GenBank/DDBJ databases">
        <authorList>
            <person name="Tagirdzhanova G."/>
        </authorList>
    </citation>
    <scope>NUCLEOTIDE SEQUENCE</scope>
</reference>
<dbReference type="AlphaFoldDB" id="A0A8H3IS66"/>
<evidence type="ECO:0000256" key="3">
    <source>
        <dbReference type="ARBA" id="ARBA00023134"/>
    </source>
</evidence>
<comment type="function">
    <text evidence="4">GTPase involved in activation of the TORC1 signaling pathway, which promotes growth and represses autophagy in nutrient-rich conditions.</text>
</comment>
<comment type="similarity">
    <text evidence="1 4">Belongs to the GTR/RAG GTP-binding protein family.</text>
</comment>
<dbReference type="Gene3D" id="3.40.50.300">
    <property type="entry name" value="P-loop containing nucleotide triphosphate hydrolases"/>
    <property type="match status" value="1"/>
</dbReference>
<comment type="caution">
    <text evidence="6">The sequence shown here is derived from an EMBL/GenBank/DDBJ whole genome shotgun (WGS) entry which is preliminary data.</text>
</comment>
<evidence type="ECO:0000256" key="2">
    <source>
        <dbReference type="ARBA" id="ARBA00022741"/>
    </source>
</evidence>
<dbReference type="Gene3D" id="3.30.450.190">
    <property type="match status" value="1"/>
</dbReference>
<dbReference type="GO" id="GO:0005634">
    <property type="term" value="C:nucleus"/>
    <property type="evidence" value="ECO:0007669"/>
    <property type="project" value="TreeGrafter"/>
</dbReference>
<evidence type="ECO:0000313" key="6">
    <source>
        <dbReference type="EMBL" id="CAF9931300.1"/>
    </source>
</evidence>
<evidence type="ECO:0000313" key="7">
    <source>
        <dbReference type="Proteomes" id="UP000664169"/>
    </source>
</evidence>
<dbReference type="Pfam" id="PF04670">
    <property type="entry name" value="Gtr1_RagA"/>
    <property type="match status" value="1"/>
</dbReference>
<dbReference type="GO" id="GO:0005525">
    <property type="term" value="F:GTP binding"/>
    <property type="evidence" value="ECO:0007669"/>
    <property type="project" value="UniProtKB-UniRule"/>
</dbReference>
<keyword evidence="3 4" id="KW-0342">GTP-binding</keyword>
<dbReference type="InterPro" id="IPR006762">
    <property type="entry name" value="Gtr1_RagA"/>
</dbReference>
<evidence type="ECO:0000256" key="1">
    <source>
        <dbReference type="ARBA" id="ARBA00007756"/>
    </source>
</evidence>